<dbReference type="Pfam" id="PF12833">
    <property type="entry name" value="HTH_18"/>
    <property type="match status" value="1"/>
</dbReference>
<dbReference type="Proteomes" id="UP000197535">
    <property type="component" value="Unassembled WGS sequence"/>
</dbReference>
<dbReference type="SMART" id="SM00342">
    <property type="entry name" value="HTH_ARAC"/>
    <property type="match status" value="1"/>
</dbReference>
<dbReference type="EMBL" id="LSTO01000001">
    <property type="protein sequence ID" value="OWW22121.1"/>
    <property type="molecule type" value="Genomic_DNA"/>
</dbReference>
<dbReference type="PANTHER" id="PTHR46796:SF15">
    <property type="entry name" value="BLL1074 PROTEIN"/>
    <property type="match status" value="1"/>
</dbReference>
<evidence type="ECO:0000313" key="6">
    <source>
        <dbReference type="Proteomes" id="UP000197535"/>
    </source>
</evidence>
<dbReference type="Gene3D" id="1.10.10.60">
    <property type="entry name" value="Homeodomain-like"/>
    <property type="match status" value="1"/>
</dbReference>
<keyword evidence="2" id="KW-0238">DNA-binding</keyword>
<dbReference type="SUPFAM" id="SSF46689">
    <property type="entry name" value="Homeodomain-like"/>
    <property type="match status" value="1"/>
</dbReference>
<dbReference type="InterPro" id="IPR009057">
    <property type="entry name" value="Homeodomain-like_sf"/>
</dbReference>
<gene>
    <name evidence="5" type="ORF">AYR66_24120</name>
</gene>
<comment type="caution">
    <text evidence="5">The sequence shown here is derived from an EMBL/GenBank/DDBJ whole genome shotgun (WGS) entry which is preliminary data.</text>
</comment>
<feature type="domain" description="HTH araC/xylS-type" evidence="4">
    <location>
        <begin position="166"/>
        <end position="266"/>
    </location>
</feature>
<evidence type="ECO:0000256" key="3">
    <source>
        <dbReference type="ARBA" id="ARBA00023163"/>
    </source>
</evidence>
<dbReference type="PROSITE" id="PS01124">
    <property type="entry name" value="HTH_ARAC_FAMILY_2"/>
    <property type="match status" value="1"/>
</dbReference>
<evidence type="ECO:0000313" key="5">
    <source>
        <dbReference type="EMBL" id="OWW22121.1"/>
    </source>
</evidence>
<reference evidence="5 6" key="1">
    <citation type="submission" date="2016-02" db="EMBL/GenBank/DDBJ databases">
        <authorList>
            <person name="Wen L."/>
            <person name="He K."/>
            <person name="Yang H."/>
        </authorList>
    </citation>
    <scope>NUCLEOTIDE SEQUENCE [LARGE SCALE GENOMIC DNA]</scope>
    <source>
        <strain evidence="5 6">TSA40</strain>
    </source>
</reference>
<sequence>MDAAAFLSEYVNEEFPPGPGLEQLAYGLWDVRAAGAAVLAMPDVHLLPEVTVSLAFQYGAPLRVALAGKTQILGSHITGAHDSAVQLHGTGVLGSVVVKLTPWGAARLFRSDMQSLAARHTDLRDVVGHAAAERIEQQLAEAPDAPARVVLVRRWLLERLDAKDSDVLVAWAFREIASTGGMTRTSELAAQLGMSERQLERRFLAWVGMTPKAVARVVRLQRLAAHFHSGLSWAEIAAETGFSDQAHMVREFRSMTGTTPARFLPPDRELAEQLMRPTLHASDFFNRALGV</sequence>
<keyword evidence="6" id="KW-1185">Reference proteome</keyword>
<accession>A0A254THK9</accession>
<proteinExistence type="predicted"/>
<evidence type="ECO:0000256" key="1">
    <source>
        <dbReference type="ARBA" id="ARBA00023015"/>
    </source>
</evidence>
<dbReference type="OrthoDB" id="9809338at2"/>
<keyword evidence="1" id="KW-0805">Transcription regulation</keyword>
<protein>
    <recommendedName>
        <fullName evidence="4">HTH araC/xylS-type domain-containing protein</fullName>
    </recommendedName>
</protein>
<dbReference type="PANTHER" id="PTHR46796">
    <property type="entry name" value="HTH-TYPE TRANSCRIPTIONAL ACTIVATOR RHAS-RELATED"/>
    <property type="match status" value="1"/>
</dbReference>
<dbReference type="RefSeq" id="WP_088708945.1">
    <property type="nucleotide sequence ID" value="NZ_LSTO01000001.1"/>
</dbReference>
<name>A0A254THK9_9BURK</name>
<dbReference type="InterPro" id="IPR050204">
    <property type="entry name" value="AraC_XylS_family_regulators"/>
</dbReference>
<organism evidence="5 6">
    <name type="scientific">Noviherbaspirillum denitrificans</name>
    <dbReference type="NCBI Taxonomy" id="1968433"/>
    <lineage>
        <taxon>Bacteria</taxon>
        <taxon>Pseudomonadati</taxon>
        <taxon>Pseudomonadota</taxon>
        <taxon>Betaproteobacteria</taxon>
        <taxon>Burkholderiales</taxon>
        <taxon>Oxalobacteraceae</taxon>
        <taxon>Noviherbaspirillum</taxon>
    </lineage>
</organism>
<evidence type="ECO:0000256" key="2">
    <source>
        <dbReference type="ARBA" id="ARBA00023125"/>
    </source>
</evidence>
<keyword evidence="3" id="KW-0804">Transcription</keyword>
<evidence type="ECO:0000259" key="4">
    <source>
        <dbReference type="PROSITE" id="PS01124"/>
    </source>
</evidence>
<dbReference type="GO" id="GO:0043565">
    <property type="term" value="F:sequence-specific DNA binding"/>
    <property type="evidence" value="ECO:0007669"/>
    <property type="project" value="InterPro"/>
</dbReference>
<dbReference type="GO" id="GO:0003700">
    <property type="term" value="F:DNA-binding transcription factor activity"/>
    <property type="evidence" value="ECO:0007669"/>
    <property type="project" value="InterPro"/>
</dbReference>
<dbReference type="InterPro" id="IPR018060">
    <property type="entry name" value="HTH_AraC"/>
</dbReference>
<dbReference type="AlphaFoldDB" id="A0A254THK9"/>